<evidence type="ECO:0000256" key="1">
    <source>
        <dbReference type="ARBA" id="ARBA00000085"/>
    </source>
</evidence>
<keyword evidence="8" id="KW-0902">Two-component regulatory system</keyword>
<keyword evidence="13" id="KW-1185">Reference proteome</keyword>
<dbReference type="GO" id="GO:0016301">
    <property type="term" value="F:kinase activity"/>
    <property type="evidence" value="ECO:0007669"/>
    <property type="project" value="UniProtKB-KW"/>
</dbReference>
<evidence type="ECO:0000256" key="9">
    <source>
        <dbReference type="SAM" id="MobiDB-lite"/>
    </source>
</evidence>
<reference evidence="12 13" key="1">
    <citation type="submission" date="2023-07" db="EMBL/GenBank/DDBJ databases">
        <title>Sorghum-associated microbial communities from plants grown in Nebraska, USA.</title>
        <authorList>
            <person name="Schachtman D."/>
        </authorList>
    </citation>
    <scope>NUCLEOTIDE SEQUENCE [LARGE SCALE GENOMIC DNA]</scope>
    <source>
        <strain evidence="12 13">2980</strain>
    </source>
</reference>
<sequence>MSSSSTSFGAVSRPTRTEGDATPRRRGYAQAWRWAPGTALYLVLLSIPTAILGMALTWSVFLVGVGSLVLVVGVPLIVAALFIARGFAVADIALQRLGGVPSFPAPDWERGSVGEGRWSRLTRPMRNGHYWMALLSGTIVRPVIAIFTFGVSTSWIVLALGGPTYWFWSRFIPNSRSEQIWVDWAVEHVFGGIDPDPDPYLWASMLYLAVGIVFLLTLPLVLRGLLFLHHAAAAGMLGRWEADDLGAQVAELDASRGAAIRAEDAALRRLERDIHDGPQQRLVRLQMDLATIERRAAAGDLEAATQLAQESRGHAQAALDELRALAGGVAPPLLQDRGIVESLRALGAASPLPVSASVDPEIGATLSPETARNLYFIVAELLTNAAKHSGAGAVSLTAARAGADVLVTVHDDGRGGAGFQAGHGLEGLRGRVQGLRGSIRIDSPEGGPTAITVRVPAAA</sequence>
<evidence type="ECO:0000313" key="13">
    <source>
        <dbReference type="Proteomes" id="UP001259347"/>
    </source>
</evidence>
<proteinExistence type="predicted"/>
<feature type="transmembrane region" description="Helical" evidence="10">
    <location>
        <begin position="200"/>
        <end position="222"/>
    </location>
</feature>
<feature type="transmembrane region" description="Helical" evidence="10">
    <location>
        <begin position="34"/>
        <end position="55"/>
    </location>
</feature>
<evidence type="ECO:0000256" key="10">
    <source>
        <dbReference type="SAM" id="Phobius"/>
    </source>
</evidence>
<dbReference type="EMBL" id="JAVDUM010000002">
    <property type="protein sequence ID" value="MDR6866077.1"/>
    <property type="molecule type" value="Genomic_DNA"/>
</dbReference>
<dbReference type="InterPro" id="IPR050482">
    <property type="entry name" value="Sensor_HK_TwoCompSys"/>
</dbReference>
<evidence type="ECO:0000313" key="12">
    <source>
        <dbReference type="EMBL" id="MDR6866077.1"/>
    </source>
</evidence>
<comment type="catalytic activity">
    <reaction evidence="1">
        <text>ATP + protein L-histidine = ADP + protein N-phospho-L-histidine.</text>
        <dbReference type="EC" id="2.7.13.3"/>
    </reaction>
</comment>
<keyword evidence="4" id="KW-0808">Transferase</keyword>
<dbReference type="InterPro" id="IPR025828">
    <property type="entry name" value="Put_sensor_dom"/>
</dbReference>
<dbReference type="Pfam" id="PF02518">
    <property type="entry name" value="HATPase_c"/>
    <property type="match status" value="1"/>
</dbReference>
<dbReference type="PANTHER" id="PTHR24421:SF10">
    <property type="entry name" value="NITRATE_NITRITE SENSOR PROTEIN NARQ"/>
    <property type="match status" value="1"/>
</dbReference>
<gene>
    <name evidence="12" type="ORF">J2Y69_000662</name>
</gene>
<evidence type="ECO:0000256" key="6">
    <source>
        <dbReference type="ARBA" id="ARBA00022777"/>
    </source>
</evidence>
<evidence type="ECO:0000256" key="3">
    <source>
        <dbReference type="ARBA" id="ARBA00022553"/>
    </source>
</evidence>
<dbReference type="Pfam" id="PF07730">
    <property type="entry name" value="HisKA_3"/>
    <property type="match status" value="1"/>
</dbReference>
<dbReference type="SMART" id="SM00387">
    <property type="entry name" value="HATPase_c"/>
    <property type="match status" value="1"/>
</dbReference>
<dbReference type="Pfam" id="PF13796">
    <property type="entry name" value="Sensor"/>
    <property type="match status" value="1"/>
</dbReference>
<evidence type="ECO:0000256" key="8">
    <source>
        <dbReference type="ARBA" id="ARBA00023012"/>
    </source>
</evidence>
<keyword evidence="10" id="KW-0472">Membrane</keyword>
<keyword evidence="10" id="KW-1133">Transmembrane helix</keyword>
<dbReference type="InterPro" id="IPR003594">
    <property type="entry name" value="HATPase_dom"/>
</dbReference>
<dbReference type="SUPFAM" id="SSF55874">
    <property type="entry name" value="ATPase domain of HSP90 chaperone/DNA topoisomerase II/histidine kinase"/>
    <property type="match status" value="1"/>
</dbReference>
<dbReference type="EC" id="2.7.13.3" evidence="2"/>
<keyword evidence="5" id="KW-0547">Nucleotide-binding</keyword>
<organism evidence="12 13">
    <name type="scientific">Microbacterium resistens</name>
    <dbReference type="NCBI Taxonomy" id="156977"/>
    <lineage>
        <taxon>Bacteria</taxon>
        <taxon>Bacillati</taxon>
        <taxon>Actinomycetota</taxon>
        <taxon>Actinomycetes</taxon>
        <taxon>Micrococcales</taxon>
        <taxon>Microbacteriaceae</taxon>
        <taxon>Microbacterium</taxon>
    </lineage>
</organism>
<feature type="transmembrane region" description="Helical" evidence="10">
    <location>
        <begin position="61"/>
        <end position="84"/>
    </location>
</feature>
<evidence type="ECO:0000256" key="5">
    <source>
        <dbReference type="ARBA" id="ARBA00022741"/>
    </source>
</evidence>
<feature type="domain" description="Histidine kinase/HSP90-like ATPase" evidence="11">
    <location>
        <begin position="369"/>
        <end position="459"/>
    </location>
</feature>
<evidence type="ECO:0000259" key="11">
    <source>
        <dbReference type="SMART" id="SM00387"/>
    </source>
</evidence>
<dbReference type="Proteomes" id="UP001259347">
    <property type="component" value="Unassembled WGS sequence"/>
</dbReference>
<feature type="transmembrane region" description="Helical" evidence="10">
    <location>
        <begin position="130"/>
        <end position="158"/>
    </location>
</feature>
<dbReference type="CDD" id="cd16917">
    <property type="entry name" value="HATPase_UhpB-NarQ-NarX-like"/>
    <property type="match status" value="1"/>
</dbReference>
<keyword evidence="3" id="KW-0597">Phosphoprotein</keyword>
<feature type="region of interest" description="Disordered" evidence="9">
    <location>
        <begin position="1"/>
        <end position="24"/>
    </location>
</feature>
<evidence type="ECO:0000256" key="4">
    <source>
        <dbReference type="ARBA" id="ARBA00022679"/>
    </source>
</evidence>
<dbReference type="PANTHER" id="PTHR24421">
    <property type="entry name" value="NITRATE/NITRITE SENSOR PROTEIN NARX-RELATED"/>
    <property type="match status" value="1"/>
</dbReference>
<dbReference type="Gene3D" id="3.30.565.10">
    <property type="entry name" value="Histidine kinase-like ATPase, C-terminal domain"/>
    <property type="match status" value="1"/>
</dbReference>
<keyword evidence="6 12" id="KW-0418">Kinase</keyword>
<protein>
    <recommendedName>
        <fullName evidence="2">histidine kinase</fullName>
        <ecNumber evidence="2">2.7.13.3</ecNumber>
    </recommendedName>
</protein>
<evidence type="ECO:0000256" key="7">
    <source>
        <dbReference type="ARBA" id="ARBA00022840"/>
    </source>
</evidence>
<keyword evidence="10" id="KW-0812">Transmembrane</keyword>
<accession>A0ABU1SB27</accession>
<name>A0ABU1SB27_9MICO</name>
<dbReference type="InterPro" id="IPR011712">
    <property type="entry name" value="Sig_transdc_His_kin_sub3_dim/P"/>
</dbReference>
<comment type="caution">
    <text evidence="12">The sequence shown here is derived from an EMBL/GenBank/DDBJ whole genome shotgun (WGS) entry which is preliminary data.</text>
</comment>
<dbReference type="RefSeq" id="WP_310017509.1">
    <property type="nucleotide sequence ID" value="NZ_JAVDUM010000002.1"/>
</dbReference>
<keyword evidence="7" id="KW-0067">ATP-binding</keyword>
<evidence type="ECO:0000256" key="2">
    <source>
        <dbReference type="ARBA" id="ARBA00012438"/>
    </source>
</evidence>
<dbReference type="InterPro" id="IPR036890">
    <property type="entry name" value="HATPase_C_sf"/>
</dbReference>